<keyword evidence="3" id="KW-1185">Reference proteome</keyword>
<name>A0A1H8B844_9RHOB</name>
<organism evidence="2 3">
    <name type="scientific">Loktanella fryxellensis</name>
    <dbReference type="NCBI Taxonomy" id="245187"/>
    <lineage>
        <taxon>Bacteria</taxon>
        <taxon>Pseudomonadati</taxon>
        <taxon>Pseudomonadota</taxon>
        <taxon>Alphaproteobacteria</taxon>
        <taxon>Rhodobacterales</taxon>
        <taxon>Roseobacteraceae</taxon>
        <taxon>Loktanella</taxon>
    </lineage>
</organism>
<protein>
    <recommendedName>
        <fullName evidence="4">DUF3305 domain-containing protein</fullName>
    </recommendedName>
</protein>
<evidence type="ECO:0000313" key="2">
    <source>
        <dbReference type="EMBL" id="SEM78067.1"/>
    </source>
</evidence>
<evidence type="ECO:0008006" key="4">
    <source>
        <dbReference type="Google" id="ProtNLM"/>
    </source>
</evidence>
<proteinExistence type="predicted"/>
<dbReference type="Proteomes" id="UP000199585">
    <property type="component" value="Unassembled WGS sequence"/>
</dbReference>
<dbReference type="Pfam" id="PF11749">
    <property type="entry name" value="DUF3305"/>
    <property type="match status" value="1"/>
</dbReference>
<reference evidence="2 3" key="1">
    <citation type="submission" date="2016-10" db="EMBL/GenBank/DDBJ databases">
        <authorList>
            <person name="de Groot N.N."/>
        </authorList>
    </citation>
    <scope>NUCLEOTIDE SEQUENCE [LARGE SCALE GENOMIC DNA]</scope>
    <source>
        <strain evidence="2 3">DSM 16213</strain>
    </source>
</reference>
<accession>A0A1H8B844</accession>
<gene>
    <name evidence="2" type="ORF">SAMN04488003_104170</name>
</gene>
<dbReference type="AlphaFoldDB" id="A0A1H8B844"/>
<dbReference type="STRING" id="245187.SAMN04488003_104170"/>
<evidence type="ECO:0000256" key="1">
    <source>
        <dbReference type="SAM" id="MobiDB-lite"/>
    </source>
</evidence>
<dbReference type="EMBL" id="FOCI01000004">
    <property type="protein sequence ID" value="SEM78067.1"/>
    <property type="molecule type" value="Genomic_DNA"/>
</dbReference>
<feature type="region of interest" description="Disordered" evidence="1">
    <location>
        <begin position="143"/>
        <end position="180"/>
    </location>
</feature>
<dbReference type="OrthoDB" id="7271084at2"/>
<evidence type="ECO:0000313" key="3">
    <source>
        <dbReference type="Proteomes" id="UP000199585"/>
    </source>
</evidence>
<sequence>MPEQIIRLGVLALRRPPVTRWGQAQLQPLAVLMPEPAAAAHTRLLDDEGTQTWYLGGRDLALWSGDTGHYRDNLESDQPRIWVALRGNDPATSQIVRLTADPYEGEGLSSDLDLIVGVVPMPDALRALTADFVDRHHVEMPFKKRKRTAANPADDDERGSPRVLQPGDKWEATKGRGRFS</sequence>
<dbReference type="RefSeq" id="WP_089899662.1">
    <property type="nucleotide sequence ID" value="NZ_FOCI01000004.1"/>
</dbReference>
<dbReference type="InterPro" id="IPR021736">
    <property type="entry name" value="DUF3305"/>
</dbReference>